<sequence>MNTQTDGRDTRWAEHRRERRIELVESTLRAIRRQGATVSLDDIAAEAGTSKPVIYRHFGDRPGLYRAVVEKTAQFILDDLHASVSWTGDDLPGLVRDLASGYLALVQRDPEIYRFVMSRPLVDGDLTDDPVTGLTMRIGERMADILRSRGYDADLADTWGHALVGAVRAATDQWIRSGMHRPADDVAGDLAALVGPAFNLVTTINEEHR</sequence>
<dbReference type="SUPFAM" id="SSF48498">
    <property type="entry name" value="Tetracyclin repressor-like, C-terminal domain"/>
    <property type="match status" value="1"/>
</dbReference>
<evidence type="ECO:0000313" key="5">
    <source>
        <dbReference type="Proteomes" id="UP000238164"/>
    </source>
</evidence>
<dbReference type="GO" id="GO:0000976">
    <property type="term" value="F:transcription cis-regulatory region binding"/>
    <property type="evidence" value="ECO:0007669"/>
    <property type="project" value="TreeGrafter"/>
</dbReference>
<dbReference type="InterPro" id="IPR001647">
    <property type="entry name" value="HTH_TetR"/>
</dbReference>
<dbReference type="Proteomes" id="UP000238164">
    <property type="component" value="Chromosome 1"/>
</dbReference>
<feature type="DNA-binding region" description="H-T-H motif" evidence="2">
    <location>
        <begin position="39"/>
        <end position="58"/>
    </location>
</feature>
<evidence type="ECO:0000256" key="2">
    <source>
        <dbReference type="PROSITE-ProRule" id="PRU00335"/>
    </source>
</evidence>
<dbReference type="InterPro" id="IPR009057">
    <property type="entry name" value="Homeodomain-like_sf"/>
</dbReference>
<dbReference type="InterPro" id="IPR050109">
    <property type="entry name" value="HTH-type_TetR-like_transc_reg"/>
</dbReference>
<gene>
    <name evidence="4" type="ORF">MPLG2_3864</name>
</gene>
<dbReference type="PANTHER" id="PTHR30055">
    <property type="entry name" value="HTH-TYPE TRANSCRIPTIONAL REGULATOR RUTR"/>
    <property type="match status" value="1"/>
</dbReference>
<dbReference type="Pfam" id="PF19344">
    <property type="entry name" value="TetR_C_32"/>
    <property type="match status" value="1"/>
</dbReference>
<protein>
    <recommendedName>
        <fullName evidence="3">HTH tetR-type domain-containing protein</fullName>
    </recommendedName>
</protein>
<dbReference type="PANTHER" id="PTHR30055:SF226">
    <property type="entry name" value="HTH-TYPE TRANSCRIPTIONAL REGULATOR PKSA"/>
    <property type="match status" value="1"/>
</dbReference>
<dbReference type="PROSITE" id="PS50977">
    <property type="entry name" value="HTH_TETR_2"/>
    <property type="match status" value="1"/>
</dbReference>
<dbReference type="GO" id="GO:0003700">
    <property type="term" value="F:DNA-binding transcription factor activity"/>
    <property type="evidence" value="ECO:0007669"/>
    <property type="project" value="TreeGrafter"/>
</dbReference>
<dbReference type="EMBL" id="LT985188">
    <property type="protein sequence ID" value="SPD88894.1"/>
    <property type="molecule type" value="Genomic_DNA"/>
</dbReference>
<dbReference type="SUPFAM" id="SSF46689">
    <property type="entry name" value="Homeodomain-like"/>
    <property type="match status" value="1"/>
</dbReference>
<feature type="domain" description="HTH tetR-type" evidence="3">
    <location>
        <begin position="17"/>
        <end position="76"/>
    </location>
</feature>
<evidence type="ECO:0000256" key="1">
    <source>
        <dbReference type="ARBA" id="ARBA00023125"/>
    </source>
</evidence>
<accession>A0A2N9JLH8</accession>
<keyword evidence="5" id="KW-1185">Reference proteome</keyword>
<dbReference type="KEGG" id="mgg:MPLG2_3864"/>
<dbReference type="InterPro" id="IPR036271">
    <property type="entry name" value="Tet_transcr_reg_TetR-rel_C_sf"/>
</dbReference>
<dbReference type="Pfam" id="PF00440">
    <property type="entry name" value="TetR_N"/>
    <property type="match status" value="1"/>
</dbReference>
<dbReference type="RefSeq" id="WP_158681321.1">
    <property type="nucleotide sequence ID" value="NZ_BAAAGO010000026.1"/>
</dbReference>
<dbReference type="AlphaFoldDB" id="A0A2N9JLH8"/>
<dbReference type="InterPro" id="IPR045823">
    <property type="entry name" value="TetR_C_32"/>
</dbReference>
<proteinExistence type="predicted"/>
<keyword evidence="1 2" id="KW-0238">DNA-binding</keyword>
<organism evidence="4 5">
    <name type="scientific">Micropruina glycogenica</name>
    <dbReference type="NCBI Taxonomy" id="75385"/>
    <lineage>
        <taxon>Bacteria</taxon>
        <taxon>Bacillati</taxon>
        <taxon>Actinomycetota</taxon>
        <taxon>Actinomycetes</taxon>
        <taxon>Propionibacteriales</taxon>
        <taxon>Nocardioidaceae</taxon>
        <taxon>Micropruina</taxon>
    </lineage>
</organism>
<dbReference type="OrthoDB" id="70491at2"/>
<name>A0A2N9JLH8_9ACTN</name>
<evidence type="ECO:0000313" key="4">
    <source>
        <dbReference type="EMBL" id="SPD88894.1"/>
    </source>
</evidence>
<reference evidence="4 5" key="1">
    <citation type="submission" date="2018-02" db="EMBL/GenBank/DDBJ databases">
        <authorList>
            <person name="Cohen D.B."/>
            <person name="Kent A.D."/>
        </authorList>
    </citation>
    <scope>NUCLEOTIDE SEQUENCE [LARGE SCALE GENOMIC DNA]</scope>
    <source>
        <strain evidence="4">1</strain>
    </source>
</reference>
<evidence type="ECO:0000259" key="3">
    <source>
        <dbReference type="PROSITE" id="PS50977"/>
    </source>
</evidence>
<dbReference type="Gene3D" id="1.10.357.10">
    <property type="entry name" value="Tetracycline Repressor, domain 2"/>
    <property type="match status" value="1"/>
</dbReference>